<name>H2BXJ9_GILLR</name>
<dbReference type="AlphaFoldDB" id="H2BXJ9"/>
<accession>H2BXJ9</accession>
<dbReference type="HOGENOM" id="CLU_3344121_0_0_10"/>
<protein>
    <submittedName>
        <fullName evidence="1">Uncharacterized protein</fullName>
    </submittedName>
</protein>
<gene>
    <name evidence="1" type="ORF">Gilli_2499</name>
</gene>
<sequence length="37" mass="4404">MKKLFLDDIRTVEMVYAEAEVENFDVVRSYAAFVKYI</sequence>
<proteinExistence type="predicted"/>
<evidence type="ECO:0000313" key="2">
    <source>
        <dbReference type="Proteomes" id="UP000003844"/>
    </source>
</evidence>
<dbReference type="Proteomes" id="UP000003844">
    <property type="component" value="Unassembled WGS sequence"/>
</dbReference>
<evidence type="ECO:0000313" key="1">
    <source>
        <dbReference type="EMBL" id="EHQ03123.1"/>
    </source>
</evidence>
<reference evidence="2" key="1">
    <citation type="journal article" date="2012" name="Stand. Genomic Sci.">
        <title>Genome sequence of the Antarctic rhodopsins-containing flavobacterium Gillisia limnaea type strain (R-8282(T)).</title>
        <authorList>
            <person name="Riedel T."/>
            <person name="Held B."/>
            <person name="Nolan M."/>
            <person name="Lucas S."/>
            <person name="Lapidus A."/>
            <person name="Tice H."/>
            <person name="Del Rio T.G."/>
            <person name="Cheng J.F."/>
            <person name="Han C."/>
            <person name="Tapia R."/>
            <person name="Goodwin L.A."/>
            <person name="Pitluck S."/>
            <person name="Liolios K."/>
            <person name="Mavromatis K."/>
            <person name="Pagani I."/>
            <person name="Ivanova N."/>
            <person name="Mikhailova N."/>
            <person name="Pati A."/>
            <person name="Chen A."/>
            <person name="Palaniappan K."/>
            <person name="Land M."/>
            <person name="Rohde M."/>
            <person name="Tindall B.J."/>
            <person name="Detter J.C."/>
            <person name="Goker M."/>
            <person name="Bristow J."/>
            <person name="Eisen J.A."/>
            <person name="Markowitz V."/>
            <person name="Hugenholtz P."/>
            <person name="Kyrpides N.C."/>
            <person name="Klenk H.P."/>
            <person name="Woyke T."/>
        </authorList>
    </citation>
    <scope>NUCLEOTIDE SEQUENCE [LARGE SCALE GENOMIC DNA]</scope>
    <source>
        <strain evidence="2">DSM 15749 / LMG 21470 / R-8282</strain>
    </source>
</reference>
<keyword evidence="2" id="KW-1185">Reference proteome</keyword>
<dbReference type="EMBL" id="JH594606">
    <property type="protein sequence ID" value="EHQ03123.1"/>
    <property type="molecule type" value="Genomic_DNA"/>
</dbReference>
<organism evidence="1 2">
    <name type="scientific">Gillisia limnaea (strain DSM 15749 / LMG 21470 / R-8282)</name>
    <dbReference type="NCBI Taxonomy" id="865937"/>
    <lineage>
        <taxon>Bacteria</taxon>
        <taxon>Pseudomonadati</taxon>
        <taxon>Bacteroidota</taxon>
        <taxon>Flavobacteriia</taxon>
        <taxon>Flavobacteriales</taxon>
        <taxon>Flavobacteriaceae</taxon>
        <taxon>Gillisia</taxon>
    </lineage>
</organism>